<evidence type="ECO:0000313" key="4">
    <source>
        <dbReference type="Proteomes" id="UP000466517"/>
    </source>
</evidence>
<dbReference type="InterPro" id="IPR038076">
    <property type="entry name" value="MgtE_N_sf"/>
</dbReference>
<dbReference type="Gene3D" id="3.10.580.10">
    <property type="entry name" value="CBS-domain"/>
    <property type="match status" value="1"/>
</dbReference>
<dbReference type="InterPro" id="IPR006668">
    <property type="entry name" value="Mg_transptr_MgtE_intracell_dom"/>
</dbReference>
<dbReference type="SMART" id="SM00924">
    <property type="entry name" value="MgtE_N"/>
    <property type="match status" value="1"/>
</dbReference>
<name>A0A7I7XD81_9MYCO</name>
<dbReference type="Pfam" id="PF05239">
    <property type="entry name" value="PRC"/>
    <property type="match status" value="1"/>
</dbReference>
<dbReference type="PANTHER" id="PTHR43773">
    <property type="entry name" value="MAGNESIUM TRANSPORTER MGTE"/>
    <property type="match status" value="1"/>
</dbReference>
<dbReference type="InterPro" id="IPR011033">
    <property type="entry name" value="PRC_barrel-like_sf"/>
</dbReference>
<keyword evidence="4" id="KW-1185">Reference proteome</keyword>
<dbReference type="SUPFAM" id="SSF54631">
    <property type="entry name" value="CBS-domain pair"/>
    <property type="match status" value="1"/>
</dbReference>
<dbReference type="Proteomes" id="UP000466517">
    <property type="component" value="Chromosome"/>
</dbReference>
<organism evidence="3 4">
    <name type="scientific">Mycolicibacterium madagascariense</name>
    <dbReference type="NCBI Taxonomy" id="212765"/>
    <lineage>
        <taxon>Bacteria</taxon>
        <taxon>Bacillati</taxon>
        <taxon>Actinomycetota</taxon>
        <taxon>Actinomycetes</taxon>
        <taxon>Mycobacteriales</taxon>
        <taxon>Mycobacteriaceae</taxon>
        <taxon>Mycolicibacterium</taxon>
    </lineage>
</organism>
<accession>A0A7I7XD81</accession>
<dbReference type="InterPro" id="IPR000644">
    <property type="entry name" value="CBS_dom"/>
</dbReference>
<sequence length="443" mass="48093">MSALPSPEASDAPTSPSRGVIHLSQVLGRPVVARSGDPVGRVDDVVVSLRGERGHPPVTGLVVGIGARRVYVPSQQITDLAQERIELTKNKVDLREFERRDGEVLLRADVLDHRLIDVSAAELVRAYDVELDDVGTGWALARLDTRRPARLFGLIKRGSGHARRDWKAFEPLIGHRQSIGDRRGDARMSRLKAAQIADLLEDADRKEGGEILDRLHGDPELEADVFEELDPDKASEILRDMDDAQVAAVLARMRADDAADAIADLRQSRRRRVLEMLPAGQRTKVVTLMGFNPDSAGGLMSVDVASCAVEATVAQALSVIATGRSLQPEALLKVHAVDASGVLVGVVSVIRLLQSDPDAPVLDLLDLDPVRVTPEADVTDVALLMADYNLVLIPVVDAGDRVLGVVTFDDVLEATIPEDWRRREPAARPVRETVGTTSGFDRD</sequence>
<dbReference type="SMART" id="SM00116">
    <property type="entry name" value="CBS"/>
    <property type="match status" value="1"/>
</dbReference>
<evidence type="ECO:0000259" key="2">
    <source>
        <dbReference type="PROSITE" id="PS51371"/>
    </source>
</evidence>
<dbReference type="AlphaFoldDB" id="A0A7I7XD81"/>
<dbReference type="InterPro" id="IPR006669">
    <property type="entry name" value="MgtE_transporter"/>
</dbReference>
<dbReference type="RefSeq" id="WP_163735618.1">
    <property type="nucleotide sequence ID" value="NZ_AP022610.1"/>
</dbReference>
<dbReference type="Gene3D" id="1.25.60.10">
    <property type="entry name" value="MgtE N-terminal domain-like"/>
    <property type="match status" value="1"/>
</dbReference>
<protein>
    <recommendedName>
        <fullName evidence="2">CBS domain-containing protein</fullName>
    </recommendedName>
</protein>
<proteinExistence type="predicted"/>
<evidence type="ECO:0000256" key="1">
    <source>
        <dbReference type="PROSITE-ProRule" id="PRU00703"/>
    </source>
</evidence>
<reference evidence="3 4" key="1">
    <citation type="journal article" date="2019" name="Emerg. Microbes Infect.">
        <title>Comprehensive subspecies identification of 175 nontuberculous mycobacteria species based on 7547 genomic profiles.</title>
        <authorList>
            <person name="Matsumoto Y."/>
            <person name="Kinjo T."/>
            <person name="Motooka D."/>
            <person name="Nabeya D."/>
            <person name="Jung N."/>
            <person name="Uechi K."/>
            <person name="Horii T."/>
            <person name="Iida T."/>
            <person name="Fujita J."/>
            <person name="Nakamura S."/>
        </authorList>
    </citation>
    <scope>NUCLEOTIDE SEQUENCE [LARGE SCALE GENOMIC DNA]</scope>
    <source>
        <strain evidence="3 4">JCM 13574</strain>
    </source>
</reference>
<dbReference type="SUPFAM" id="SSF158791">
    <property type="entry name" value="MgtE N-terminal domain-like"/>
    <property type="match status" value="1"/>
</dbReference>
<dbReference type="InterPro" id="IPR046342">
    <property type="entry name" value="CBS_dom_sf"/>
</dbReference>
<dbReference type="GO" id="GO:0015095">
    <property type="term" value="F:magnesium ion transmembrane transporter activity"/>
    <property type="evidence" value="ECO:0007669"/>
    <property type="project" value="InterPro"/>
</dbReference>
<dbReference type="EMBL" id="AP022610">
    <property type="protein sequence ID" value="BBZ27574.1"/>
    <property type="molecule type" value="Genomic_DNA"/>
</dbReference>
<dbReference type="KEGG" id="mmag:MMAD_18690"/>
<keyword evidence="1" id="KW-0129">CBS domain</keyword>
<dbReference type="Pfam" id="PF03448">
    <property type="entry name" value="MgtE_N"/>
    <property type="match status" value="1"/>
</dbReference>
<dbReference type="PROSITE" id="PS51371">
    <property type="entry name" value="CBS"/>
    <property type="match status" value="1"/>
</dbReference>
<dbReference type="SUPFAM" id="SSF50346">
    <property type="entry name" value="PRC-barrel domain"/>
    <property type="match status" value="1"/>
</dbReference>
<dbReference type="GO" id="GO:0016020">
    <property type="term" value="C:membrane"/>
    <property type="evidence" value="ECO:0007669"/>
    <property type="project" value="InterPro"/>
</dbReference>
<gene>
    <name evidence="3" type="ORF">MMAD_18690</name>
</gene>
<dbReference type="InterPro" id="IPR027275">
    <property type="entry name" value="PRC-brl_dom"/>
</dbReference>
<feature type="domain" description="CBS" evidence="2">
    <location>
        <begin position="365"/>
        <end position="424"/>
    </location>
</feature>
<evidence type="ECO:0000313" key="3">
    <source>
        <dbReference type="EMBL" id="BBZ27574.1"/>
    </source>
</evidence>
<dbReference type="PANTHER" id="PTHR43773:SF1">
    <property type="entry name" value="MAGNESIUM TRANSPORTER MGTE"/>
    <property type="match status" value="1"/>
</dbReference>
<dbReference type="Pfam" id="PF00571">
    <property type="entry name" value="CBS"/>
    <property type="match status" value="1"/>
</dbReference>